<sequence>MGEGGKGARSMGEIPPAVLRELNAGTRETRNLVEGLAVDFTKLLRNVAPEVKIKFDSKAGVTKKMALVGGALHEAYGLEGYERFRAHPSDTVRGWSAFTLATDEQLTLKQRIDRIKPLADDSHFGVREWAWLAIRPWLASQLDESILRLSKWTSRKSENLRRFACEALRPRGVWCAHITELKQEPQRAMAILEPLKSDPSKYVQDSVANWLNDAGKSQPGWVRKTCARWLEESDSAATERICKRALRNLR</sequence>
<dbReference type="EMBL" id="CP036316">
    <property type="protein sequence ID" value="QDT66469.1"/>
    <property type="molecule type" value="Genomic_DNA"/>
</dbReference>
<dbReference type="KEGG" id="chya:V22_37360"/>
<dbReference type="InterPro" id="IPR016024">
    <property type="entry name" value="ARM-type_fold"/>
</dbReference>
<evidence type="ECO:0008006" key="3">
    <source>
        <dbReference type="Google" id="ProtNLM"/>
    </source>
</evidence>
<dbReference type="Gene3D" id="1.25.40.290">
    <property type="entry name" value="ARM repeat domains"/>
    <property type="match status" value="1"/>
</dbReference>
<dbReference type="RefSeq" id="WP_145265581.1">
    <property type="nucleotide sequence ID" value="NZ_CP036316.1"/>
</dbReference>
<evidence type="ECO:0000313" key="2">
    <source>
        <dbReference type="Proteomes" id="UP000319976"/>
    </source>
</evidence>
<protein>
    <recommendedName>
        <fullName evidence="3">DNA alkylation repair enzyme</fullName>
    </recommendedName>
</protein>
<dbReference type="Proteomes" id="UP000319976">
    <property type="component" value="Chromosome"/>
</dbReference>
<dbReference type="OrthoDB" id="9797162at2"/>
<keyword evidence="2" id="KW-1185">Reference proteome</keyword>
<dbReference type="InterPro" id="IPR014825">
    <property type="entry name" value="DNA_alkylation"/>
</dbReference>
<gene>
    <name evidence="1" type="ORF">V22_37360</name>
</gene>
<dbReference type="SUPFAM" id="SSF48371">
    <property type="entry name" value="ARM repeat"/>
    <property type="match status" value="1"/>
</dbReference>
<name>A0A517TDM8_9PLAN</name>
<organism evidence="1 2">
    <name type="scientific">Calycomorphotria hydatis</name>
    <dbReference type="NCBI Taxonomy" id="2528027"/>
    <lineage>
        <taxon>Bacteria</taxon>
        <taxon>Pseudomonadati</taxon>
        <taxon>Planctomycetota</taxon>
        <taxon>Planctomycetia</taxon>
        <taxon>Planctomycetales</taxon>
        <taxon>Planctomycetaceae</taxon>
        <taxon>Calycomorphotria</taxon>
    </lineage>
</organism>
<dbReference type="AlphaFoldDB" id="A0A517TDM8"/>
<reference evidence="1 2" key="1">
    <citation type="submission" date="2019-02" db="EMBL/GenBank/DDBJ databases">
        <title>Deep-cultivation of Planctomycetes and their phenomic and genomic characterization uncovers novel biology.</title>
        <authorList>
            <person name="Wiegand S."/>
            <person name="Jogler M."/>
            <person name="Boedeker C."/>
            <person name="Pinto D."/>
            <person name="Vollmers J."/>
            <person name="Rivas-Marin E."/>
            <person name="Kohn T."/>
            <person name="Peeters S.H."/>
            <person name="Heuer A."/>
            <person name="Rast P."/>
            <person name="Oberbeckmann S."/>
            <person name="Bunk B."/>
            <person name="Jeske O."/>
            <person name="Meyerdierks A."/>
            <person name="Storesund J.E."/>
            <person name="Kallscheuer N."/>
            <person name="Luecker S."/>
            <person name="Lage O.M."/>
            <person name="Pohl T."/>
            <person name="Merkel B.J."/>
            <person name="Hornburger P."/>
            <person name="Mueller R.-W."/>
            <person name="Bruemmer F."/>
            <person name="Labrenz M."/>
            <person name="Spormann A.M."/>
            <person name="Op den Camp H."/>
            <person name="Overmann J."/>
            <person name="Amann R."/>
            <person name="Jetten M.S.M."/>
            <person name="Mascher T."/>
            <person name="Medema M.H."/>
            <person name="Devos D.P."/>
            <person name="Kaster A.-K."/>
            <person name="Ovreas L."/>
            <person name="Rohde M."/>
            <person name="Galperin M.Y."/>
            <person name="Jogler C."/>
        </authorList>
    </citation>
    <scope>NUCLEOTIDE SEQUENCE [LARGE SCALE GENOMIC DNA]</scope>
    <source>
        <strain evidence="1 2">V22</strain>
    </source>
</reference>
<proteinExistence type="predicted"/>
<evidence type="ECO:0000313" key="1">
    <source>
        <dbReference type="EMBL" id="QDT66469.1"/>
    </source>
</evidence>
<dbReference type="Pfam" id="PF08713">
    <property type="entry name" value="DNA_alkylation"/>
    <property type="match status" value="1"/>
</dbReference>
<accession>A0A517TDM8</accession>